<dbReference type="OrthoDB" id="2688889at2759"/>
<gene>
    <name evidence="3" type="ORF">BJ212DRAFT_1476731</name>
</gene>
<proteinExistence type="predicted"/>
<evidence type="ECO:0000313" key="3">
    <source>
        <dbReference type="EMBL" id="KAG1823882.1"/>
    </source>
</evidence>
<accession>A0A9P7EL11</accession>
<organism evidence="3 4">
    <name type="scientific">Suillus subaureus</name>
    <dbReference type="NCBI Taxonomy" id="48587"/>
    <lineage>
        <taxon>Eukaryota</taxon>
        <taxon>Fungi</taxon>
        <taxon>Dikarya</taxon>
        <taxon>Basidiomycota</taxon>
        <taxon>Agaricomycotina</taxon>
        <taxon>Agaricomycetes</taxon>
        <taxon>Agaricomycetidae</taxon>
        <taxon>Boletales</taxon>
        <taxon>Suillineae</taxon>
        <taxon>Suillaceae</taxon>
        <taxon>Suillus</taxon>
    </lineage>
</organism>
<dbReference type="AlphaFoldDB" id="A0A9P7EL11"/>
<dbReference type="InterPro" id="IPR011320">
    <property type="entry name" value="RNase_H1_N"/>
</dbReference>
<keyword evidence="4" id="KW-1185">Reference proteome</keyword>
<evidence type="ECO:0000256" key="1">
    <source>
        <dbReference type="SAM" id="MobiDB-lite"/>
    </source>
</evidence>
<dbReference type="EMBL" id="JABBWG010000004">
    <property type="protein sequence ID" value="KAG1823882.1"/>
    <property type="molecule type" value="Genomic_DNA"/>
</dbReference>
<comment type="caution">
    <text evidence="3">The sequence shown here is derived from an EMBL/GenBank/DDBJ whole genome shotgun (WGS) entry which is preliminary data.</text>
</comment>
<name>A0A9P7EL11_9AGAM</name>
<dbReference type="Pfam" id="PF01693">
    <property type="entry name" value="Cauli_VI"/>
    <property type="match status" value="1"/>
</dbReference>
<dbReference type="GeneID" id="64633439"/>
<sequence>MTQSSILPQASTPSAPPQLSSAPSAPPLPVSGLTDGTSDNVIDAISTFLGSLVLMPTQAKALVKVIMALVTEDASSHVKTELSSKANPSSSGFKLTGIPANEFVPDSNSLAIYVTLGSYNAKSPSVVMIEESHETFTKVANAMADECFLYYYQGMLYNMPAVPSPSPPYYCVTRGCYVGVFNGWDNVAPKVQGIPCAIFSKVELLEAGEEKLRKAIEQGKVTKV</sequence>
<evidence type="ECO:0000313" key="4">
    <source>
        <dbReference type="Proteomes" id="UP000807769"/>
    </source>
</evidence>
<dbReference type="SUPFAM" id="SSF55658">
    <property type="entry name" value="L9 N-domain-like"/>
    <property type="match status" value="1"/>
</dbReference>
<evidence type="ECO:0000259" key="2">
    <source>
        <dbReference type="Pfam" id="PF01693"/>
    </source>
</evidence>
<dbReference type="InterPro" id="IPR009027">
    <property type="entry name" value="Ribosomal_bL9/RNase_H1_N"/>
</dbReference>
<reference evidence="3" key="1">
    <citation type="journal article" date="2020" name="New Phytol.">
        <title>Comparative genomics reveals dynamic genome evolution in host specialist ectomycorrhizal fungi.</title>
        <authorList>
            <person name="Lofgren L.A."/>
            <person name="Nguyen N.H."/>
            <person name="Vilgalys R."/>
            <person name="Ruytinx J."/>
            <person name="Liao H.L."/>
            <person name="Branco S."/>
            <person name="Kuo A."/>
            <person name="LaButti K."/>
            <person name="Lipzen A."/>
            <person name="Andreopoulos W."/>
            <person name="Pangilinan J."/>
            <person name="Riley R."/>
            <person name="Hundley H."/>
            <person name="Na H."/>
            <person name="Barry K."/>
            <person name="Grigoriev I.V."/>
            <person name="Stajich J.E."/>
            <person name="Kennedy P.G."/>
        </authorList>
    </citation>
    <scope>NUCLEOTIDE SEQUENCE</scope>
    <source>
        <strain evidence="3">MN1</strain>
    </source>
</reference>
<feature type="domain" description="Ribonuclease H1 N-terminal" evidence="2">
    <location>
        <begin position="168"/>
        <end position="201"/>
    </location>
</feature>
<dbReference type="Proteomes" id="UP000807769">
    <property type="component" value="Unassembled WGS sequence"/>
</dbReference>
<feature type="compositionally biased region" description="Low complexity" evidence="1">
    <location>
        <begin position="7"/>
        <end position="23"/>
    </location>
</feature>
<protein>
    <recommendedName>
        <fullName evidence="2">Ribonuclease H1 N-terminal domain-containing protein</fullName>
    </recommendedName>
</protein>
<dbReference type="RefSeq" id="XP_041197942.1">
    <property type="nucleotide sequence ID" value="XM_041339423.1"/>
</dbReference>
<feature type="region of interest" description="Disordered" evidence="1">
    <location>
        <begin position="1"/>
        <end position="33"/>
    </location>
</feature>